<protein>
    <submittedName>
        <fullName evidence="1">Uncharacterized protein</fullName>
    </submittedName>
</protein>
<accession>W1PYX5</accession>
<organism evidence="1 2">
    <name type="scientific">Amborella trichopoda</name>
    <dbReference type="NCBI Taxonomy" id="13333"/>
    <lineage>
        <taxon>Eukaryota</taxon>
        <taxon>Viridiplantae</taxon>
        <taxon>Streptophyta</taxon>
        <taxon>Embryophyta</taxon>
        <taxon>Tracheophyta</taxon>
        <taxon>Spermatophyta</taxon>
        <taxon>Magnoliopsida</taxon>
        <taxon>Amborellales</taxon>
        <taxon>Amborellaceae</taxon>
        <taxon>Amborella</taxon>
    </lineage>
</organism>
<reference evidence="2" key="1">
    <citation type="journal article" date="2013" name="Science">
        <title>The Amborella genome and the evolution of flowering plants.</title>
        <authorList>
            <consortium name="Amborella Genome Project"/>
        </authorList>
    </citation>
    <scope>NUCLEOTIDE SEQUENCE [LARGE SCALE GENOMIC DNA]</scope>
</reference>
<gene>
    <name evidence="1" type="ORF">AMTR_s00041p00237250</name>
</gene>
<evidence type="ECO:0000313" key="1">
    <source>
        <dbReference type="EMBL" id="ERN13563.1"/>
    </source>
</evidence>
<dbReference type="EMBL" id="KI392588">
    <property type="protein sequence ID" value="ERN13563.1"/>
    <property type="molecule type" value="Genomic_DNA"/>
</dbReference>
<sequence length="126" mass="14372">MKRLPLACALLLLGEFPNPRIPDVIRARFRLLPLGLLQMGSSNRDPCYTEFSKENCNSRETTYFLEKDLKVGMNKILCLCKSEFSCASPFLSREDAFVIPFSSGELPRITSCFLPLLVRLKKWVLP</sequence>
<name>W1PYX5_AMBTC</name>
<proteinExistence type="predicted"/>
<dbReference type="HOGENOM" id="CLU_112298_0_0_1"/>
<evidence type="ECO:0000313" key="2">
    <source>
        <dbReference type="Proteomes" id="UP000017836"/>
    </source>
</evidence>
<keyword evidence="2" id="KW-1185">Reference proteome</keyword>
<dbReference type="Gramene" id="ERN13563">
    <property type="protein sequence ID" value="ERN13563"/>
    <property type="gene ID" value="AMTR_s00041p00237250"/>
</dbReference>
<dbReference type="AlphaFoldDB" id="W1PYX5"/>
<dbReference type="Proteomes" id="UP000017836">
    <property type="component" value="Unassembled WGS sequence"/>
</dbReference>